<keyword evidence="8" id="KW-1185">Reference proteome</keyword>
<accession>A0ABQ4FWR1</accession>
<feature type="transmembrane region" description="Helical" evidence="5">
    <location>
        <begin position="95"/>
        <end position="113"/>
    </location>
</feature>
<gene>
    <name evidence="7" type="ORF">Mco01_22460</name>
</gene>
<dbReference type="Proteomes" id="UP000603904">
    <property type="component" value="Unassembled WGS sequence"/>
</dbReference>
<dbReference type="InterPro" id="IPR049453">
    <property type="entry name" value="Memb_transporter_dom"/>
</dbReference>
<keyword evidence="2 5" id="KW-0812">Transmembrane</keyword>
<evidence type="ECO:0000256" key="3">
    <source>
        <dbReference type="ARBA" id="ARBA00022989"/>
    </source>
</evidence>
<proteinExistence type="predicted"/>
<sequence>MRWRKGWGREEFHTRRRRLAAMAPTIAQCAIGAALAWLVARHALGHPRPFFAPIAVVICIGVSLGQRLRRLGELVAGVSLGVGVGDLLVSRIGSGAWQIALVVALALAAAVILDTGSLILIQAGSSAVLVATLLPPTGSGGFDRMIDALTGGLVGIAMVALLPPDPLALARQHAAAIFDALAGALEATAEAIESSDPAHAADALESVRGSQGSVEAFQQALETGREVAAISPLRWRRRRSLDRYLSAGTPLDHALRNARVLARRTLAALRDGERIPPEVVEGLRLMTGAVRLLEEELAGTRPPGESRRVALAAAEAVGPVLTGGAGLSTHVVAAQVRSMSVDFLRATGTDTAAATAALPPVSAAGTPDA</sequence>
<name>A0ABQ4FWR1_9ACTN</name>
<feature type="transmembrane region" description="Helical" evidence="5">
    <location>
        <begin position="46"/>
        <end position="64"/>
    </location>
</feature>
<evidence type="ECO:0000259" key="6">
    <source>
        <dbReference type="Pfam" id="PF13515"/>
    </source>
</evidence>
<dbReference type="RefSeq" id="WP_239103520.1">
    <property type="nucleotide sequence ID" value="NZ_BAAAGP010000015.1"/>
</dbReference>
<reference evidence="7 8" key="1">
    <citation type="submission" date="2021-01" db="EMBL/GenBank/DDBJ databases">
        <title>Whole genome shotgun sequence of Microbispora corallina NBRC 16416.</title>
        <authorList>
            <person name="Komaki H."/>
            <person name="Tamura T."/>
        </authorList>
    </citation>
    <scope>NUCLEOTIDE SEQUENCE [LARGE SCALE GENOMIC DNA]</scope>
    <source>
        <strain evidence="7 8">NBRC 16416</strain>
    </source>
</reference>
<evidence type="ECO:0000256" key="4">
    <source>
        <dbReference type="ARBA" id="ARBA00023136"/>
    </source>
</evidence>
<organism evidence="7 8">
    <name type="scientific">Microbispora corallina</name>
    <dbReference type="NCBI Taxonomy" id="83302"/>
    <lineage>
        <taxon>Bacteria</taxon>
        <taxon>Bacillati</taxon>
        <taxon>Actinomycetota</taxon>
        <taxon>Actinomycetes</taxon>
        <taxon>Streptosporangiales</taxon>
        <taxon>Streptosporangiaceae</taxon>
        <taxon>Microbispora</taxon>
    </lineage>
</organism>
<evidence type="ECO:0000313" key="7">
    <source>
        <dbReference type="EMBL" id="GIH39246.1"/>
    </source>
</evidence>
<keyword evidence="3 5" id="KW-1133">Transmembrane helix</keyword>
<feature type="transmembrane region" description="Helical" evidence="5">
    <location>
        <begin position="21"/>
        <end position="40"/>
    </location>
</feature>
<evidence type="ECO:0000313" key="8">
    <source>
        <dbReference type="Proteomes" id="UP000603904"/>
    </source>
</evidence>
<keyword evidence="4 5" id="KW-0472">Membrane</keyword>
<comment type="caution">
    <text evidence="7">The sequence shown here is derived from an EMBL/GenBank/DDBJ whole genome shotgun (WGS) entry which is preliminary data.</text>
</comment>
<evidence type="ECO:0000256" key="5">
    <source>
        <dbReference type="SAM" id="Phobius"/>
    </source>
</evidence>
<evidence type="ECO:0000256" key="1">
    <source>
        <dbReference type="ARBA" id="ARBA00004141"/>
    </source>
</evidence>
<feature type="domain" description="Integral membrane bound transporter" evidence="6">
    <location>
        <begin position="35"/>
        <end position="157"/>
    </location>
</feature>
<protein>
    <recommendedName>
        <fullName evidence="6">Integral membrane bound transporter domain-containing protein</fullName>
    </recommendedName>
</protein>
<dbReference type="EMBL" id="BOOC01000007">
    <property type="protein sequence ID" value="GIH39246.1"/>
    <property type="molecule type" value="Genomic_DNA"/>
</dbReference>
<evidence type="ECO:0000256" key="2">
    <source>
        <dbReference type="ARBA" id="ARBA00022692"/>
    </source>
</evidence>
<comment type="subcellular location">
    <subcellularLocation>
        <location evidence="1">Membrane</location>
        <topology evidence="1">Multi-pass membrane protein</topology>
    </subcellularLocation>
</comment>
<dbReference type="Pfam" id="PF13515">
    <property type="entry name" value="FUSC_2"/>
    <property type="match status" value="1"/>
</dbReference>